<dbReference type="Proteomes" id="UP001305414">
    <property type="component" value="Unassembled WGS sequence"/>
</dbReference>
<evidence type="ECO:0000256" key="1">
    <source>
        <dbReference type="SAM" id="Phobius"/>
    </source>
</evidence>
<comment type="caution">
    <text evidence="2">The sequence shown here is derived from an EMBL/GenBank/DDBJ whole genome shotgun (WGS) entry which is preliminary data.</text>
</comment>
<feature type="transmembrane region" description="Helical" evidence="1">
    <location>
        <begin position="23"/>
        <end position="45"/>
    </location>
</feature>
<dbReference type="AlphaFoldDB" id="A0AAN7ZF87"/>
<proteinExistence type="predicted"/>
<dbReference type="EMBL" id="JAWHQM010000108">
    <property type="protein sequence ID" value="KAK5637328.1"/>
    <property type="molecule type" value="Genomic_DNA"/>
</dbReference>
<keyword evidence="1" id="KW-1133">Transmembrane helix</keyword>
<evidence type="ECO:0000313" key="2">
    <source>
        <dbReference type="EMBL" id="KAK5637328.1"/>
    </source>
</evidence>
<gene>
    <name evidence="2" type="ORF">RRF57_013040</name>
</gene>
<evidence type="ECO:0000313" key="3">
    <source>
        <dbReference type="Proteomes" id="UP001305414"/>
    </source>
</evidence>
<keyword evidence="3" id="KW-1185">Reference proteome</keyword>
<keyword evidence="1" id="KW-0472">Membrane</keyword>
<protein>
    <submittedName>
        <fullName evidence="2">Uncharacterized protein</fullName>
    </submittedName>
</protein>
<keyword evidence="1" id="KW-0812">Transmembrane</keyword>
<name>A0AAN7ZF87_9PEZI</name>
<accession>A0AAN7ZF87</accession>
<organism evidence="2 3">
    <name type="scientific">Xylaria bambusicola</name>
    <dbReference type="NCBI Taxonomy" id="326684"/>
    <lineage>
        <taxon>Eukaryota</taxon>
        <taxon>Fungi</taxon>
        <taxon>Dikarya</taxon>
        <taxon>Ascomycota</taxon>
        <taxon>Pezizomycotina</taxon>
        <taxon>Sordariomycetes</taxon>
        <taxon>Xylariomycetidae</taxon>
        <taxon>Xylariales</taxon>
        <taxon>Xylariaceae</taxon>
        <taxon>Xylaria</taxon>
    </lineage>
</organism>
<reference evidence="2 3" key="1">
    <citation type="submission" date="2023-10" db="EMBL/GenBank/DDBJ databases">
        <title>Draft genome sequence of Xylaria bambusicola isolate GMP-LS, the root and basal stem rot pathogen of sugarcane in Indonesia.</title>
        <authorList>
            <person name="Selvaraj P."/>
            <person name="Muralishankar V."/>
            <person name="Muruganantham S."/>
            <person name="Sp S."/>
            <person name="Haryani S."/>
            <person name="Lau K.J.X."/>
            <person name="Naqvi N.I."/>
        </authorList>
    </citation>
    <scope>NUCLEOTIDE SEQUENCE [LARGE SCALE GENOMIC DNA]</scope>
    <source>
        <strain evidence="2">GMP-LS</strain>
    </source>
</reference>
<sequence length="92" mass="9950">MDSFPQSEIEYQTAHFNEDNGTAIAVVGSVFVALAIVSVALRVVARRVKGVKLASDDYLAIGTVVSSPRAWTRTPPPADCLADCDFRYLCLC</sequence>